<dbReference type="InterPro" id="IPR000182">
    <property type="entry name" value="GNAT_dom"/>
</dbReference>
<organism evidence="2 3">
    <name type="scientific">Nostocoides australiense Ben110</name>
    <dbReference type="NCBI Taxonomy" id="1193182"/>
    <lineage>
        <taxon>Bacteria</taxon>
        <taxon>Bacillati</taxon>
        <taxon>Actinomycetota</taxon>
        <taxon>Actinomycetes</taxon>
        <taxon>Micrococcales</taxon>
        <taxon>Intrasporangiaceae</taxon>
        <taxon>Nostocoides</taxon>
    </lineage>
</organism>
<comment type="caution">
    <text evidence="2">The sequence shown here is derived from an EMBL/GenBank/DDBJ whole genome shotgun (WGS) entry which is preliminary data.</text>
</comment>
<reference evidence="2 3" key="1">
    <citation type="journal article" date="2013" name="ISME J.">
        <title>A metabolic model for members of the genus Tetrasphaera involved in enhanced biological phosphorus removal.</title>
        <authorList>
            <person name="Kristiansen R."/>
            <person name="Nguyen H.T.T."/>
            <person name="Saunders A.M."/>
            <person name="Nielsen J.L."/>
            <person name="Wimmer R."/>
            <person name="Le V.Q."/>
            <person name="McIlroy S.J."/>
            <person name="Petrovski S."/>
            <person name="Seviour R.J."/>
            <person name="Calteau A."/>
            <person name="Nielsen K.L."/>
            <person name="Nielsen P.H."/>
        </authorList>
    </citation>
    <scope>NUCLEOTIDE SEQUENCE [LARGE SCALE GENOMIC DNA]</scope>
    <source>
        <strain evidence="2 3">Ben110</strain>
    </source>
</reference>
<dbReference type="STRING" id="1193182.BN11_4180004"/>
<feature type="domain" description="N-acetyltransferase" evidence="1">
    <location>
        <begin position="4"/>
        <end position="201"/>
    </location>
</feature>
<dbReference type="Gene3D" id="3.40.630.30">
    <property type="match status" value="1"/>
</dbReference>
<dbReference type="GO" id="GO:0016747">
    <property type="term" value="F:acyltransferase activity, transferring groups other than amino-acyl groups"/>
    <property type="evidence" value="ECO:0007669"/>
    <property type="project" value="InterPro"/>
</dbReference>
<evidence type="ECO:0000259" key="1">
    <source>
        <dbReference type="PROSITE" id="PS51186"/>
    </source>
</evidence>
<dbReference type="InterPro" id="IPR016181">
    <property type="entry name" value="Acyl_CoA_acyltransferase"/>
</dbReference>
<dbReference type="SUPFAM" id="SSF55729">
    <property type="entry name" value="Acyl-CoA N-acyltransferases (Nat)"/>
    <property type="match status" value="1"/>
</dbReference>
<dbReference type="RefSeq" id="WP_048699667.1">
    <property type="nucleotide sequence ID" value="NZ_HG764815.1"/>
</dbReference>
<dbReference type="OrthoDB" id="3239945at2"/>
<evidence type="ECO:0000313" key="3">
    <source>
        <dbReference type="Proteomes" id="UP000035763"/>
    </source>
</evidence>
<dbReference type="PROSITE" id="PS51186">
    <property type="entry name" value="GNAT"/>
    <property type="match status" value="1"/>
</dbReference>
<protein>
    <submittedName>
        <fullName evidence="2">GCN5-related protein N-acetyltransferase</fullName>
    </submittedName>
</protein>
<dbReference type="Pfam" id="PF00583">
    <property type="entry name" value="Acetyltransf_1"/>
    <property type="match status" value="1"/>
</dbReference>
<gene>
    <name evidence="2" type="ORF">BN11_4180004</name>
</gene>
<evidence type="ECO:0000313" key="2">
    <source>
        <dbReference type="EMBL" id="CCH74267.1"/>
    </source>
</evidence>
<sequence length="201" mass="21868">MGDVTIRPANETTPGDIQVVFGTRGSACDCQCQRYKLARGEAFGKFPVEERRRRLEEQTAAGDPDAEATSGLLAYLDGEPVGWCAVEPRANYHGMARNQKVPWAGRTEDKSDPSIWAITCVFTRTGFRGKGIADALAAAAVEHARAGRAAAVEAYPILTTPGARITWDEIHPGTPQMYAAAGLVEVAHPFPRRLVMRRDFP</sequence>
<dbReference type="AlphaFoldDB" id="W6JYQ7"/>
<dbReference type="EMBL" id="CAJA01000355">
    <property type="protein sequence ID" value="CCH74267.1"/>
    <property type="molecule type" value="Genomic_DNA"/>
</dbReference>
<proteinExistence type="predicted"/>
<dbReference type="Proteomes" id="UP000035763">
    <property type="component" value="Unassembled WGS sequence"/>
</dbReference>
<keyword evidence="3" id="KW-1185">Reference proteome</keyword>
<name>W6JYQ7_9MICO</name>
<keyword evidence="2" id="KW-0808">Transferase</keyword>
<accession>W6JYQ7</accession>